<accession>A0A7X2TD20</accession>
<comment type="caution">
    <text evidence="2">The sequence shown here is derived from an EMBL/GenBank/DDBJ whole genome shotgun (WGS) entry which is preliminary data.</text>
</comment>
<dbReference type="Proteomes" id="UP000429958">
    <property type="component" value="Unassembled WGS sequence"/>
</dbReference>
<keyword evidence="1" id="KW-0812">Transmembrane</keyword>
<feature type="transmembrane region" description="Helical" evidence="1">
    <location>
        <begin position="81"/>
        <end position="101"/>
    </location>
</feature>
<evidence type="ECO:0000313" key="2">
    <source>
        <dbReference type="EMBL" id="MSS37462.1"/>
    </source>
</evidence>
<evidence type="ECO:0000256" key="1">
    <source>
        <dbReference type="SAM" id="Phobius"/>
    </source>
</evidence>
<reference evidence="2 3" key="1">
    <citation type="submission" date="2019-08" db="EMBL/GenBank/DDBJ databases">
        <title>In-depth cultivation of the pig gut microbiome towards novel bacterial diversity and tailored functional studies.</title>
        <authorList>
            <person name="Wylensek D."/>
            <person name="Hitch T.C.A."/>
            <person name="Clavel T."/>
        </authorList>
    </citation>
    <scope>NUCLEOTIDE SEQUENCE [LARGE SCALE GENOMIC DNA]</scope>
    <source>
        <strain evidence="2 3">WCA-389-WT-23D1</strain>
    </source>
</reference>
<sequence>MLNEEKVGAMTELAIFEKNEGRKIFPINRYFKRDYVGGQMFRSFFGYTFCYLLVLLMWILYKLEALLNEMSIDDMLNCAAKWGKTYVAGLGLYLLITWAVYSRRYDTASRVQLVYVSRLKHLLKRYEKDRSEKTKDYRGGRVK</sequence>
<feature type="transmembrane region" description="Helical" evidence="1">
    <location>
        <begin position="41"/>
        <end position="61"/>
    </location>
</feature>
<protein>
    <submittedName>
        <fullName evidence="2">Uncharacterized protein</fullName>
    </submittedName>
</protein>
<dbReference type="RefSeq" id="WP_154472908.1">
    <property type="nucleotide sequence ID" value="NZ_VUMD01000011.1"/>
</dbReference>
<gene>
    <name evidence="2" type="ORF">FYJ39_12970</name>
</gene>
<keyword evidence="3" id="KW-1185">Reference proteome</keyword>
<keyword evidence="1" id="KW-0472">Membrane</keyword>
<dbReference type="EMBL" id="VUMD01000011">
    <property type="protein sequence ID" value="MSS37462.1"/>
    <property type="molecule type" value="Genomic_DNA"/>
</dbReference>
<organism evidence="2 3">
    <name type="scientific">Clostridium porci</name>
    <dbReference type="NCBI Taxonomy" id="2605778"/>
    <lineage>
        <taxon>Bacteria</taxon>
        <taxon>Bacillati</taxon>
        <taxon>Bacillota</taxon>
        <taxon>Clostridia</taxon>
        <taxon>Eubacteriales</taxon>
        <taxon>Clostridiaceae</taxon>
        <taxon>Clostridium</taxon>
    </lineage>
</organism>
<dbReference type="AlphaFoldDB" id="A0A7X2TD20"/>
<evidence type="ECO:0000313" key="3">
    <source>
        <dbReference type="Proteomes" id="UP000429958"/>
    </source>
</evidence>
<proteinExistence type="predicted"/>
<keyword evidence="1" id="KW-1133">Transmembrane helix</keyword>
<name>A0A7X2TD20_9CLOT</name>